<dbReference type="CDD" id="cd03715">
    <property type="entry name" value="RT_ZFREV_like"/>
    <property type="match status" value="1"/>
</dbReference>
<dbReference type="PROSITE" id="PS50878">
    <property type="entry name" value="RT_POL"/>
    <property type="match status" value="1"/>
</dbReference>
<comment type="similarity">
    <text evidence="1">Belongs to the beta type-B retroviral polymerase family. HERV class-II K(HML-2) pol subfamily.</text>
</comment>
<proteinExistence type="inferred from homology"/>
<dbReference type="InterPro" id="IPR043502">
    <property type="entry name" value="DNA/RNA_pol_sf"/>
</dbReference>
<dbReference type="SUPFAM" id="SSF56672">
    <property type="entry name" value="DNA/RNA polymerases"/>
    <property type="match status" value="1"/>
</dbReference>
<evidence type="ECO:0000313" key="3">
    <source>
        <dbReference type="Ensembl" id="ENSMSIP00000008728.1"/>
    </source>
</evidence>
<dbReference type="Proteomes" id="UP000694415">
    <property type="component" value="Unplaced"/>
</dbReference>
<accession>A0A8C6GMP3</accession>
<dbReference type="Ensembl" id="ENSMSIT00000011120.1">
    <property type="protein sequence ID" value="ENSMSIP00000008728.1"/>
    <property type="gene ID" value="ENSMSIG00000007757.1"/>
</dbReference>
<evidence type="ECO:0000256" key="1">
    <source>
        <dbReference type="ARBA" id="ARBA00010879"/>
    </source>
</evidence>
<dbReference type="Gene3D" id="3.30.70.270">
    <property type="match status" value="2"/>
</dbReference>
<dbReference type="Gene3D" id="3.10.10.10">
    <property type="entry name" value="HIV Type 1 Reverse Transcriptase, subunit A, domain 1"/>
    <property type="match status" value="1"/>
</dbReference>
<feature type="domain" description="Reverse transcriptase" evidence="2">
    <location>
        <begin position="44"/>
        <end position="235"/>
    </location>
</feature>
<dbReference type="InterPro" id="IPR043128">
    <property type="entry name" value="Rev_trsase/Diguanyl_cyclase"/>
</dbReference>
<dbReference type="InterPro" id="IPR051320">
    <property type="entry name" value="Viral_Replic_Matur_Polypro"/>
</dbReference>
<protein>
    <recommendedName>
        <fullName evidence="2">Reverse transcriptase domain-containing protein</fullName>
    </recommendedName>
</protein>
<dbReference type="GeneTree" id="ENSGT00940000163417"/>
<evidence type="ECO:0000259" key="2">
    <source>
        <dbReference type="PROSITE" id="PS50878"/>
    </source>
</evidence>
<reference evidence="3" key="1">
    <citation type="submission" date="2025-08" db="UniProtKB">
        <authorList>
            <consortium name="Ensembl"/>
        </authorList>
    </citation>
    <scope>IDENTIFICATION</scope>
</reference>
<dbReference type="PANTHER" id="PTHR33064:SF38">
    <property type="entry name" value="LRRGT00076-LIKE"/>
    <property type="match status" value="1"/>
</dbReference>
<evidence type="ECO:0000313" key="4">
    <source>
        <dbReference type="Proteomes" id="UP000694415"/>
    </source>
</evidence>
<sequence>MGLAKQVPPVVVELKADATPISVKQYPMSKEAREGIRPHIQRLLDQGVLVACQSPWNTPLLPVRKPGTNDYRPVQDLREVNKRVLDIHPTVPNPYNLLSSLPPEKTWYTVLDLKDAFFCLRLHPKSQLLFAFEWRDPEGGQTGQLTWTRLPQGFKNSPTLFDEALHRDLAPFRARNPQLTLLQYVDDLLVAAASKELCHQGTERLLTELSDLGYRVSAKKAQICQTEVTYLGYTLRGGKRWLTEARKKNVMMIPSPTTPRQVREFLGTAGFCRLWIPGFATLAAPLYPLTKEGIPFEWKEEHQRAFE</sequence>
<dbReference type="Pfam" id="PF00078">
    <property type="entry name" value="RVT_1"/>
    <property type="match status" value="1"/>
</dbReference>
<organism evidence="3 4">
    <name type="scientific">Mus spicilegus</name>
    <name type="common">Mound-building mouse</name>
    <dbReference type="NCBI Taxonomy" id="10103"/>
    <lineage>
        <taxon>Eukaryota</taxon>
        <taxon>Metazoa</taxon>
        <taxon>Chordata</taxon>
        <taxon>Craniata</taxon>
        <taxon>Vertebrata</taxon>
        <taxon>Euteleostomi</taxon>
        <taxon>Mammalia</taxon>
        <taxon>Eutheria</taxon>
        <taxon>Euarchontoglires</taxon>
        <taxon>Glires</taxon>
        <taxon>Rodentia</taxon>
        <taxon>Myomorpha</taxon>
        <taxon>Muroidea</taxon>
        <taxon>Muridae</taxon>
        <taxon>Murinae</taxon>
        <taxon>Mus</taxon>
        <taxon>Mus</taxon>
    </lineage>
</organism>
<dbReference type="AlphaFoldDB" id="A0A8C6GMP3"/>
<name>A0A8C6GMP3_MUSSI</name>
<keyword evidence="4" id="KW-1185">Reference proteome</keyword>
<reference evidence="3" key="2">
    <citation type="submission" date="2025-09" db="UniProtKB">
        <authorList>
            <consortium name="Ensembl"/>
        </authorList>
    </citation>
    <scope>IDENTIFICATION</scope>
</reference>
<dbReference type="PANTHER" id="PTHR33064">
    <property type="entry name" value="POL PROTEIN"/>
    <property type="match status" value="1"/>
</dbReference>
<dbReference type="InterPro" id="IPR000477">
    <property type="entry name" value="RT_dom"/>
</dbReference>